<accession>A0A938YIS0</accession>
<dbReference type="EMBL" id="JAERWL010000004">
    <property type="protein sequence ID" value="MBM9475409.1"/>
    <property type="molecule type" value="Genomic_DNA"/>
</dbReference>
<dbReference type="Proteomes" id="UP000663801">
    <property type="component" value="Unassembled WGS sequence"/>
</dbReference>
<dbReference type="Pfam" id="PF00294">
    <property type="entry name" value="PfkB"/>
    <property type="match status" value="1"/>
</dbReference>
<dbReference type="Gene3D" id="3.40.1190.20">
    <property type="match status" value="1"/>
</dbReference>
<dbReference type="GO" id="GO:0016301">
    <property type="term" value="F:kinase activity"/>
    <property type="evidence" value="ECO:0007669"/>
    <property type="project" value="UniProtKB-KW"/>
</dbReference>
<dbReference type="PANTHER" id="PTHR10584:SF166">
    <property type="entry name" value="RIBOKINASE"/>
    <property type="match status" value="1"/>
</dbReference>
<feature type="domain" description="Carbohydrate kinase PfkB" evidence="3">
    <location>
        <begin position="7"/>
        <end position="331"/>
    </location>
</feature>
<name>A0A938YIS0_9ACTN</name>
<organism evidence="5 6">
    <name type="scientific">Nakamurella flavida</name>
    <dbReference type="NCBI Taxonomy" id="363630"/>
    <lineage>
        <taxon>Bacteria</taxon>
        <taxon>Bacillati</taxon>
        <taxon>Actinomycetota</taxon>
        <taxon>Actinomycetes</taxon>
        <taxon>Nakamurellales</taxon>
        <taxon>Nakamurellaceae</taxon>
        <taxon>Nakamurella</taxon>
    </lineage>
</organism>
<evidence type="ECO:0000313" key="5">
    <source>
        <dbReference type="EMBL" id="MBM9475503.1"/>
    </source>
</evidence>
<keyword evidence="2" id="KW-0418">Kinase</keyword>
<dbReference type="InterPro" id="IPR011611">
    <property type="entry name" value="PfkB_dom"/>
</dbReference>
<gene>
    <name evidence="4" type="ORF">JL107_03020</name>
    <name evidence="5" type="ORF">JL107_03500</name>
</gene>
<sequence length="353" mass="35280">MTSTTGLAVAGHICLDLTPTLPGPARVEPGQLVDIGALRMSLGGSAANTGRALADLGRQVDVVAGVGDDPLGAVVAAEVEAYPGLHGRIQVIPGSTTSYSVVVEPPGTDRTFWHHTGANALFDGAALDPAGLDLLHVGYPPLLPAMAAADGAALVDLFTRARAAGATTSLDLAVVDRDSAVGRIDWTAVLRACLPHTDVISPSVDDLTSALGLDAPTDDAAAAALAADLAGRLLAWGAAVVVLSDGGRGLLVRTAGRERLAAGGRVLAPMADTWADADFRILPVPVADPRTTNGAGDACTAGLLAGLVAGGTPRQAVTLAAATAAVVISGRRPTPDVVLAGNPELAGLFATRP</sequence>
<evidence type="ECO:0000259" key="3">
    <source>
        <dbReference type="Pfam" id="PF00294"/>
    </source>
</evidence>
<protein>
    <recommendedName>
        <fullName evidence="3">Carbohydrate kinase PfkB domain-containing protein</fullName>
    </recommendedName>
</protein>
<keyword evidence="6" id="KW-1185">Reference proteome</keyword>
<dbReference type="RefSeq" id="WP_205255570.1">
    <property type="nucleotide sequence ID" value="NZ_BAAAPV010000003.1"/>
</dbReference>
<evidence type="ECO:0000256" key="2">
    <source>
        <dbReference type="ARBA" id="ARBA00022777"/>
    </source>
</evidence>
<dbReference type="AlphaFoldDB" id="A0A938YIS0"/>
<comment type="caution">
    <text evidence="5">The sequence shown here is derived from an EMBL/GenBank/DDBJ whole genome shotgun (WGS) entry which is preliminary data.</text>
</comment>
<evidence type="ECO:0000313" key="4">
    <source>
        <dbReference type="EMBL" id="MBM9475409.1"/>
    </source>
</evidence>
<evidence type="ECO:0000256" key="1">
    <source>
        <dbReference type="ARBA" id="ARBA00022679"/>
    </source>
</evidence>
<keyword evidence="1" id="KW-0808">Transferase</keyword>
<dbReference type="InterPro" id="IPR029056">
    <property type="entry name" value="Ribokinase-like"/>
</dbReference>
<dbReference type="EMBL" id="JAERWL010000005">
    <property type="protein sequence ID" value="MBM9475503.1"/>
    <property type="molecule type" value="Genomic_DNA"/>
</dbReference>
<dbReference type="SUPFAM" id="SSF53613">
    <property type="entry name" value="Ribokinase-like"/>
    <property type="match status" value="1"/>
</dbReference>
<proteinExistence type="predicted"/>
<dbReference type="PANTHER" id="PTHR10584">
    <property type="entry name" value="SUGAR KINASE"/>
    <property type="match status" value="1"/>
</dbReference>
<evidence type="ECO:0000313" key="6">
    <source>
        <dbReference type="Proteomes" id="UP000663801"/>
    </source>
</evidence>
<reference evidence="5" key="1">
    <citation type="submission" date="2021-01" db="EMBL/GenBank/DDBJ databases">
        <title>KCTC 19127 draft genome.</title>
        <authorList>
            <person name="An D."/>
        </authorList>
    </citation>
    <scope>NUCLEOTIDE SEQUENCE</scope>
    <source>
        <strain evidence="5">KCTC 19127</strain>
    </source>
</reference>